<evidence type="ECO:0000313" key="4">
    <source>
        <dbReference type="EMBL" id="MEC5387830.1"/>
    </source>
</evidence>
<keyword evidence="4" id="KW-0808">Transferase</keyword>
<feature type="transmembrane region" description="Helical" evidence="2">
    <location>
        <begin position="100"/>
        <end position="117"/>
    </location>
</feature>
<sequence>MQSGTSAFVRSPSNSREAAPEATVVRTSTASRRIALVDEAKAIGIVLVVVGHASGITPVAATLIYAMHMPLFFFLSGYLLSAERVARPLAEHVRRLMRDLLGPYVIFFAGSFAYWLLSLRWGGRAEKFSGVSWFDPLLGFASGLADRLIVNPALWFLPCLFTTMLLYLALRKWVGPRATMAIALTAGLICMVYLPAADMRLPWGLDIAWVAMIFLAAGSLLRDAGVNMAPGSRVVRATALPLLLLTFVALALHMGRVDLNAAHFGPSPLLYLACAILGIAFVLQLASLSRAARGLTSWLAFNSLIIFGTHPVTMNFSAGVARLGFGASDHFLHSTTWLVLSSLIGIAAAAPIGFALRRLLPQIFARHPAPRVAQPASTS</sequence>
<evidence type="ECO:0000256" key="1">
    <source>
        <dbReference type="SAM" id="MobiDB-lite"/>
    </source>
</evidence>
<keyword evidence="2" id="KW-0472">Membrane</keyword>
<feature type="transmembrane region" description="Helical" evidence="2">
    <location>
        <begin position="153"/>
        <end position="170"/>
    </location>
</feature>
<reference evidence="4 5" key="1">
    <citation type="submission" date="2024-01" db="EMBL/GenBank/DDBJ databases">
        <title>Uliginosibacterium soil sp. nov.</title>
        <authorList>
            <person name="Lv Y."/>
        </authorList>
    </citation>
    <scope>NUCLEOTIDE SEQUENCE [LARGE SCALE GENOMIC DNA]</scope>
    <source>
        <strain evidence="4 5">H3</strain>
    </source>
</reference>
<dbReference type="PANTHER" id="PTHR37312:SF1">
    <property type="entry name" value="MEMBRANE-BOUND ACYLTRANSFERASE YKRP-RELATED"/>
    <property type="match status" value="1"/>
</dbReference>
<feature type="transmembrane region" description="Helical" evidence="2">
    <location>
        <begin position="337"/>
        <end position="356"/>
    </location>
</feature>
<evidence type="ECO:0000259" key="3">
    <source>
        <dbReference type="Pfam" id="PF01757"/>
    </source>
</evidence>
<feature type="transmembrane region" description="Helical" evidence="2">
    <location>
        <begin position="298"/>
        <end position="317"/>
    </location>
</feature>
<organism evidence="4 5">
    <name type="scientific">Uliginosibacterium silvisoli</name>
    <dbReference type="NCBI Taxonomy" id="3114758"/>
    <lineage>
        <taxon>Bacteria</taxon>
        <taxon>Pseudomonadati</taxon>
        <taxon>Pseudomonadota</taxon>
        <taxon>Betaproteobacteria</taxon>
        <taxon>Rhodocyclales</taxon>
        <taxon>Zoogloeaceae</taxon>
        <taxon>Uliginosibacterium</taxon>
    </lineage>
</organism>
<dbReference type="PANTHER" id="PTHR37312">
    <property type="entry name" value="MEMBRANE-BOUND ACYLTRANSFERASE YKRP-RELATED"/>
    <property type="match status" value="1"/>
</dbReference>
<dbReference type="RefSeq" id="WP_327600804.1">
    <property type="nucleotide sequence ID" value="NZ_JAYXHS010000004.1"/>
</dbReference>
<keyword evidence="5" id="KW-1185">Reference proteome</keyword>
<feature type="transmembrane region" description="Helical" evidence="2">
    <location>
        <begin position="203"/>
        <end position="222"/>
    </location>
</feature>
<accession>A0ABU6K978</accession>
<dbReference type="Pfam" id="PF01757">
    <property type="entry name" value="Acyl_transf_3"/>
    <property type="match status" value="1"/>
</dbReference>
<dbReference type="GO" id="GO:0016746">
    <property type="term" value="F:acyltransferase activity"/>
    <property type="evidence" value="ECO:0007669"/>
    <property type="project" value="UniProtKB-KW"/>
</dbReference>
<comment type="caution">
    <text evidence="4">The sequence shown here is derived from an EMBL/GenBank/DDBJ whole genome shotgun (WGS) entry which is preliminary data.</text>
</comment>
<keyword evidence="2" id="KW-1133">Transmembrane helix</keyword>
<proteinExistence type="predicted"/>
<feature type="region of interest" description="Disordered" evidence="1">
    <location>
        <begin position="1"/>
        <end position="22"/>
    </location>
</feature>
<dbReference type="InterPro" id="IPR052734">
    <property type="entry name" value="Nod_factor_acetyltransferase"/>
</dbReference>
<name>A0ABU6K978_9RHOO</name>
<feature type="transmembrane region" description="Helical" evidence="2">
    <location>
        <begin position="234"/>
        <end position="254"/>
    </location>
</feature>
<feature type="domain" description="Acyltransferase 3" evidence="3">
    <location>
        <begin position="38"/>
        <end position="349"/>
    </location>
</feature>
<dbReference type="Proteomes" id="UP001331561">
    <property type="component" value="Unassembled WGS sequence"/>
</dbReference>
<keyword evidence="4" id="KW-0012">Acyltransferase</keyword>
<feature type="transmembrane region" description="Helical" evidence="2">
    <location>
        <begin position="59"/>
        <end position="80"/>
    </location>
</feature>
<feature type="transmembrane region" description="Helical" evidence="2">
    <location>
        <begin position="177"/>
        <end position="197"/>
    </location>
</feature>
<dbReference type="InterPro" id="IPR002656">
    <property type="entry name" value="Acyl_transf_3_dom"/>
</dbReference>
<protein>
    <submittedName>
        <fullName evidence="4">Acyltransferase family protein</fullName>
    </submittedName>
</protein>
<feature type="transmembrane region" description="Helical" evidence="2">
    <location>
        <begin position="269"/>
        <end position="286"/>
    </location>
</feature>
<evidence type="ECO:0000256" key="2">
    <source>
        <dbReference type="SAM" id="Phobius"/>
    </source>
</evidence>
<dbReference type="EMBL" id="JAYXHS010000004">
    <property type="protein sequence ID" value="MEC5387830.1"/>
    <property type="molecule type" value="Genomic_DNA"/>
</dbReference>
<feature type="compositionally biased region" description="Polar residues" evidence="1">
    <location>
        <begin position="1"/>
        <end position="16"/>
    </location>
</feature>
<gene>
    <name evidence="4" type="ORF">VVD49_19010</name>
</gene>
<keyword evidence="2" id="KW-0812">Transmembrane</keyword>
<evidence type="ECO:0000313" key="5">
    <source>
        <dbReference type="Proteomes" id="UP001331561"/>
    </source>
</evidence>